<gene>
    <name evidence="1" type="ORF">BaRGS_00039928</name>
</gene>
<protein>
    <submittedName>
        <fullName evidence="1">Uncharacterized protein</fullName>
    </submittedName>
</protein>
<accession>A0ABD0J1W1</accession>
<proteinExistence type="predicted"/>
<sequence length="139" mass="14378">MTATPVTTRTTTTTLAATATGVSWLRLADEENRKVQVRRHQDFTVSPASETAVIEELLSSADTSCVVNDAVEDAGKVVSSAVSEGKCVGVSKLLGGDVEAAGDVLGEEVLVDAGLGLSEDVDDGLSSEDVEVPVDGHKY</sequence>
<evidence type="ECO:0000313" key="2">
    <source>
        <dbReference type="Proteomes" id="UP001519460"/>
    </source>
</evidence>
<name>A0ABD0J1W1_9CAEN</name>
<organism evidence="1 2">
    <name type="scientific">Batillaria attramentaria</name>
    <dbReference type="NCBI Taxonomy" id="370345"/>
    <lineage>
        <taxon>Eukaryota</taxon>
        <taxon>Metazoa</taxon>
        <taxon>Spiralia</taxon>
        <taxon>Lophotrochozoa</taxon>
        <taxon>Mollusca</taxon>
        <taxon>Gastropoda</taxon>
        <taxon>Caenogastropoda</taxon>
        <taxon>Sorbeoconcha</taxon>
        <taxon>Cerithioidea</taxon>
        <taxon>Batillariidae</taxon>
        <taxon>Batillaria</taxon>
    </lineage>
</organism>
<dbReference type="EMBL" id="JACVVK020000739">
    <property type="protein sequence ID" value="KAK7450664.1"/>
    <property type="molecule type" value="Genomic_DNA"/>
</dbReference>
<dbReference type="AlphaFoldDB" id="A0ABD0J1W1"/>
<keyword evidence="2" id="KW-1185">Reference proteome</keyword>
<comment type="caution">
    <text evidence="1">The sequence shown here is derived from an EMBL/GenBank/DDBJ whole genome shotgun (WGS) entry which is preliminary data.</text>
</comment>
<reference evidence="1 2" key="1">
    <citation type="journal article" date="2023" name="Sci. Data">
        <title>Genome assembly of the Korean intertidal mud-creeper Batillaria attramentaria.</title>
        <authorList>
            <person name="Patra A.K."/>
            <person name="Ho P.T."/>
            <person name="Jun S."/>
            <person name="Lee S.J."/>
            <person name="Kim Y."/>
            <person name="Won Y.J."/>
        </authorList>
    </citation>
    <scope>NUCLEOTIDE SEQUENCE [LARGE SCALE GENOMIC DNA]</scope>
    <source>
        <strain evidence="1">Wonlab-2016</strain>
    </source>
</reference>
<evidence type="ECO:0000313" key="1">
    <source>
        <dbReference type="EMBL" id="KAK7450664.1"/>
    </source>
</evidence>
<dbReference type="Proteomes" id="UP001519460">
    <property type="component" value="Unassembled WGS sequence"/>
</dbReference>